<evidence type="ECO:0000313" key="7">
    <source>
        <dbReference type="EMBL" id="SHH82988.1"/>
    </source>
</evidence>
<protein>
    <recommendedName>
        <fullName evidence="2">protein-glutamate O-methyltransferase</fullName>
        <ecNumber evidence="2">2.1.1.80</ecNumber>
    </recommendedName>
</protein>
<dbReference type="GO" id="GO:0032259">
    <property type="term" value="P:methylation"/>
    <property type="evidence" value="ECO:0007669"/>
    <property type="project" value="UniProtKB-KW"/>
</dbReference>
<dbReference type="PIRSF" id="PIRSF000410">
    <property type="entry name" value="CheR"/>
    <property type="match status" value="1"/>
</dbReference>
<dbReference type="InterPro" id="IPR000780">
    <property type="entry name" value="CheR_MeTrfase"/>
</dbReference>
<dbReference type="EMBL" id="FQXM01000015">
    <property type="protein sequence ID" value="SHH82988.1"/>
    <property type="molecule type" value="Genomic_DNA"/>
</dbReference>
<dbReference type="SMART" id="SM00138">
    <property type="entry name" value="MeTrc"/>
    <property type="match status" value="1"/>
</dbReference>
<proteinExistence type="predicted"/>
<dbReference type="Gene3D" id="1.10.155.10">
    <property type="entry name" value="Chemotaxis receptor methyltransferase CheR, N-terminal domain"/>
    <property type="match status" value="1"/>
</dbReference>
<dbReference type="InterPro" id="IPR022642">
    <property type="entry name" value="CheR_C"/>
</dbReference>
<dbReference type="Pfam" id="PF01739">
    <property type="entry name" value="CheR"/>
    <property type="match status" value="1"/>
</dbReference>
<evidence type="ECO:0000313" key="8">
    <source>
        <dbReference type="Proteomes" id="UP000184447"/>
    </source>
</evidence>
<sequence length="271" mass="32436">MITISEKEFQLLTEYIKENYGIHLKKEKQAFVTGRLHNLLTQLNFTSFSEYYDYLIKDKTGSASTVLVDKITTNHTYFMREAEHFYIFRDEVLPYLKSTSKDKDLRIWCAASSSGEEPYTLAMILDEYFNKEKLWWDTKVLATDISTSILETAKQGIYSKDRIEPLPNNWKLNYFTKYNEDNFMVNEKIRNEVIYRKFNLMENVFPFRKKFHVIFCRNVMIYFDTNTKDNLINKFYDIMEPGGYLFIGHSESLNREKTKFKYICPAVYRKI</sequence>
<comment type="catalytic activity">
    <reaction evidence="1">
        <text>L-glutamyl-[protein] + S-adenosyl-L-methionine = [protein]-L-glutamate 5-O-methyl ester + S-adenosyl-L-homocysteine</text>
        <dbReference type="Rhea" id="RHEA:24452"/>
        <dbReference type="Rhea" id="RHEA-COMP:10208"/>
        <dbReference type="Rhea" id="RHEA-COMP:10311"/>
        <dbReference type="ChEBI" id="CHEBI:29973"/>
        <dbReference type="ChEBI" id="CHEBI:57856"/>
        <dbReference type="ChEBI" id="CHEBI:59789"/>
        <dbReference type="ChEBI" id="CHEBI:82795"/>
        <dbReference type="EC" id="2.1.1.80"/>
    </reaction>
</comment>
<evidence type="ECO:0000256" key="2">
    <source>
        <dbReference type="ARBA" id="ARBA00012534"/>
    </source>
</evidence>
<name>A0A1M5W6C9_9CLOT</name>
<dbReference type="InterPro" id="IPR026024">
    <property type="entry name" value="Chemotaxis_MeTrfase_CheR"/>
</dbReference>
<accession>A0A1M5W6C9</accession>
<evidence type="ECO:0000256" key="3">
    <source>
        <dbReference type="ARBA" id="ARBA00022603"/>
    </source>
</evidence>
<evidence type="ECO:0000256" key="5">
    <source>
        <dbReference type="ARBA" id="ARBA00022691"/>
    </source>
</evidence>
<keyword evidence="8" id="KW-1185">Reference proteome</keyword>
<dbReference type="Gene3D" id="3.40.50.150">
    <property type="entry name" value="Vaccinia Virus protein VP39"/>
    <property type="match status" value="1"/>
</dbReference>
<evidence type="ECO:0000259" key="6">
    <source>
        <dbReference type="PROSITE" id="PS50123"/>
    </source>
</evidence>
<dbReference type="Pfam" id="PF03705">
    <property type="entry name" value="CheR_N"/>
    <property type="match status" value="1"/>
</dbReference>
<dbReference type="SUPFAM" id="SSF53335">
    <property type="entry name" value="S-adenosyl-L-methionine-dependent methyltransferases"/>
    <property type="match status" value="1"/>
</dbReference>
<organism evidence="7 8">
    <name type="scientific">Clostridium grantii DSM 8605</name>
    <dbReference type="NCBI Taxonomy" id="1121316"/>
    <lineage>
        <taxon>Bacteria</taxon>
        <taxon>Bacillati</taxon>
        <taxon>Bacillota</taxon>
        <taxon>Clostridia</taxon>
        <taxon>Eubacteriales</taxon>
        <taxon>Clostridiaceae</taxon>
        <taxon>Clostridium</taxon>
    </lineage>
</organism>
<dbReference type="PROSITE" id="PS50123">
    <property type="entry name" value="CHER"/>
    <property type="match status" value="1"/>
</dbReference>
<dbReference type="GO" id="GO:0008983">
    <property type="term" value="F:protein-glutamate O-methyltransferase activity"/>
    <property type="evidence" value="ECO:0007669"/>
    <property type="project" value="UniProtKB-EC"/>
</dbReference>
<keyword evidence="5" id="KW-0949">S-adenosyl-L-methionine</keyword>
<dbReference type="EC" id="2.1.1.80" evidence="2"/>
<dbReference type="InterPro" id="IPR050903">
    <property type="entry name" value="Bact_Chemotaxis_MeTrfase"/>
</dbReference>
<dbReference type="PANTHER" id="PTHR24422">
    <property type="entry name" value="CHEMOTAXIS PROTEIN METHYLTRANSFERASE"/>
    <property type="match status" value="1"/>
</dbReference>
<reference evidence="7 8" key="1">
    <citation type="submission" date="2016-11" db="EMBL/GenBank/DDBJ databases">
        <authorList>
            <person name="Jaros S."/>
            <person name="Januszkiewicz K."/>
            <person name="Wedrychowicz H."/>
        </authorList>
    </citation>
    <scope>NUCLEOTIDE SEQUENCE [LARGE SCALE GENOMIC DNA]</scope>
    <source>
        <strain evidence="7 8">DSM 8605</strain>
    </source>
</reference>
<feature type="domain" description="CheR-type methyltransferase" evidence="6">
    <location>
        <begin position="1"/>
        <end position="271"/>
    </location>
</feature>
<dbReference type="InterPro" id="IPR029063">
    <property type="entry name" value="SAM-dependent_MTases_sf"/>
</dbReference>
<dbReference type="AlphaFoldDB" id="A0A1M5W6C9"/>
<dbReference type="InterPro" id="IPR036804">
    <property type="entry name" value="CheR_N_sf"/>
</dbReference>
<dbReference type="InterPro" id="IPR022641">
    <property type="entry name" value="CheR_N"/>
</dbReference>
<dbReference type="STRING" id="1121316.SAMN02745207_02700"/>
<dbReference type="CDD" id="cd02440">
    <property type="entry name" value="AdoMet_MTases"/>
    <property type="match status" value="1"/>
</dbReference>
<dbReference type="RefSeq" id="WP_073338948.1">
    <property type="nucleotide sequence ID" value="NZ_FQXM01000015.1"/>
</dbReference>
<dbReference type="SUPFAM" id="SSF47757">
    <property type="entry name" value="Chemotaxis receptor methyltransferase CheR, N-terminal domain"/>
    <property type="match status" value="1"/>
</dbReference>
<dbReference type="Proteomes" id="UP000184447">
    <property type="component" value="Unassembled WGS sequence"/>
</dbReference>
<keyword evidence="3 7" id="KW-0489">Methyltransferase</keyword>
<evidence type="ECO:0000256" key="1">
    <source>
        <dbReference type="ARBA" id="ARBA00001541"/>
    </source>
</evidence>
<gene>
    <name evidence="7" type="ORF">SAMN02745207_02700</name>
</gene>
<dbReference type="OrthoDB" id="9816309at2"/>
<evidence type="ECO:0000256" key="4">
    <source>
        <dbReference type="ARBA" id="ARBA00022679"/>
    </source>
</evidence>
<dbReference type="PANTHER" id="PTHR24422:SF19">
    <property type="entry name" value="CHEMOTAXIS PROTEIN METHYLTRANSFERASE"/>
    <property type="match status" value="1"/>
</dbReference>
<keyword evidence="4 7" id="KW-0808">Transferase</keyword>
<dbReference type="PRINTS" id="PR00996">
    <property type="entry name" value="CHERMTFRASE"/>
</dbReference>